<keyword evidence="3" id="KW-1185">Reference proteome</keyword>
<protein>
    <submittedName>
        <fullName evidence="2">(Perigord truffle) hypothetical protein</fullName>
    </submittedName>
</protein>
<feature type="compositionally biased region" description="Polar residues" evidence="1">
    <location>
        <begin position="111"/>
        <end position="120"/>
    </location>
</feature>
<feature type="compositionally biased region" description="Basic and acidic residues" evidence="1">
    <location>
        <begin position="15"/>
        <end position="36"/>
    </location>
</feature>
<feature type="region of interest" description="Disordered" evidence="1">
    <location>
        <begin position="1"/>
        <end position="40"/>
    </location>
</feature>
<dbReference type="HOGENOM" id="CLU_2051371_0_0_1"/>
<evidence type="ECO:0000313" key="3">
    <source>
        <dbReference type="Proteomes" id="UP000006911"/>
    </source>
</evidence>
<sequence>MEGKHRTWKNGLQDRNNRNGSREIENLIGDSHDGRHQNKLSLPPALPFPIFQFFLPYCTTLFSIEDRVTDRSSKRRNVVGKGRTGGGSSGRRKSQPHDIPSVGRGQRKSNLHQSTARKTG</sequence>
<dbReference type="InParanoid" id="D5GCT8"/>
<evidence type="ECO:0000256" key="1">
    <source>
        <dbReference type="SAM" id="MobiDB-lite"/>
    </source>
</evidence>
<proteinExistence type="predicted"/>
<dbReference type="AlphaFoldDB" id="D5GCT8"/>
<evidence type="ECO:0000313" key="2">
    <source>
        <dbReference type="EMBL" id="CAZ82331.1"/>
    </source>
</evidence>
<reference evidence="2 3" key="1">
    <citation type="journal article" date="2010" name="Nature">
        <title>Perigord black truffle genome uncovers evolutionary origins and mechanisms of symbiosis.</title>
        <authorList>
            <person name="Martin F."/>
            <person name="Kohler A."/>
            <person name="Murat C."/>
            <person name="Balestrini R."/>
            <person name="Coutinho P.M."/>
            <person name="Jaillon O."/>
            <person name="Montanini B."/>
            <person name="Morin E."/>
            <person name="Noel B."/>
            <person name="Percudani R."/>
            <person name="Porcel B."/>
            <person name="Rubini A."/>
            <person name="Amicucci A."/>
            <person name="Amselem J."/>
            <person name="Anthouard V."/>
            <person name="Arcioni S."/>
            <person name="Artiguenave F."/>
            <person name="Aury J.M."/>
            <person name="Ballario P."/>
            <person name="Bolchi A."/>
            <person name="Brenna A."/>
            <person name="Brun A."/>
            <person name="Buee M."/>
            <person name="Cantarel B."/>
            <person name="Chevalier G."/>
            <person name="Couloux A."/>
            <person name="Da Silva C."/>
            <person name="Denoeud F."/>
            <person name="Duplessis S."/>
            <person name="Ghignone S."/>
            <person name="Hilselberger B."/>
            <person name="Iotti M."/>
            <person name="Marcais B."/>
            <person name="Mello A."/>
            <person name="Miranda M."/>
            <person name="Pacioni G."/>
            <person name="Quesneville H."/>
            <person name="Riccioni C."/>
            <person name="Ruotolo R."/>
            <person name="Splivallo R."/>
            <person name="Stocchi V."/>
            <person name="Tisserant E."/>
            <person name="Viscomi A.R."/>
            <person name="Zambonelli A."/>
            <person name="Zampieri E."/>
            <person name="Henrissat B."/>
            <person name="Lebrun M.H."/>
            <person name="Paolocci F."/>
            <person name="Bonfante P."/>
            <person name="Ottonello S."/>
            <person name="Wincker P."/>
        </authorList>
    </citation>
    <scope>NUCLEOTIDE SEQUENCE [LARGE SCALE GENOMIC DNA]</scope>
    <source>
        <strain evidence="2 3">Mel28</strain>
    </source>
</reference>
<dbReference type="Proteomes" id="UP000006911">
    <property type="component" value="Unassembled WGS sequence"/>
</dbReference>
<name>D5GCT8_TUBMM</name>
<dbReference type="KEGG" id="tml:GSTUM_00000823001"/>
<accession>D5GCT8</accession>
<organism evidence="2 3">
    <name type="scientific">Tuber melanosporum (strain Mel28)</name>
    <name type="common">Perigord black truffle</name>
    <dbReference type="NCBI Taxonomy" id="656061"/>
    <lineage>
        <taxon>Eukaryota</taxon>
        <taxon>Fungi</taxon>
        <taxon>Dikarya</taxon>
        <taxon>Ascomycota</taxon>
        <taxon>Pezizomycotina</taxon>
        <taxon>Pezizomycetes</taxon>
        <taxon>Pezizales</taxon>
        <taxon>Tuberaceae</taxon>
        <taxon>Tuber</taxon>
    </lineage>
</organism>
<dbReference type="EMBL" id="FN430121">
    <property type="protein sequence ID" value="CAZ82331.1"/>
    <property type="molecule type" value="Genomic_DNA"/>
</dbReference>
<feature type="region of interest" description="Disordered" evidence="1">
    <location>
        <begin position="68"/>
        <end position="120"/>
    </location>
</feature>
<gene>
    <name evidence="2" type="ORF">GSTUM_00000823001</name>
</gene>